<keyword evidence="9" id="KW-1185">Reference proteome</keyword>
<dbReference type="EMBL" id="NHOQ01002364">
    <property type="protein sequence ID" value="PWA17480.1"/>
    <property type="molecule type" value="Genomic_DNA"/>
</dbReference>
<dbReference type="GO" id="GO:0005737">
    <property type="term" value="C:cytoplasm"/>
    <property type="evidence" value="ECO:0007669"/>
    <property type="project" value="UniProtKB-ARBA"/>
</dbReference>
<feature type="domain" description="CARD" evidence="7">
    <location>
        <begin position="1"/>
        <end position="78"/>
    </location>
</feature>
<dbReference type="PRINTS" id="PR00376">
    <property type="entry name" value="IL1BCENZYME"/>
</dbReference>
<evidence type="ECO:0000256" key="1">
    <source>
        <dbReference type="ARBA" id="ARBA00010134"/>
    </source>
</evidence>
<dbReference type="GO" id="GO:0051604">
    <property type="term" value="P:protein maturation"/>
    <property type="evidence" value="ECO:0007669"/>
    <property type="project" value="UniProtKB-ARBA"/>
</dbReference>
<dbReference type="CDD" id="cd00032">
    <property type="entry name" value="CASc"/>
    <property type="match status" value="1"/>
</dbReference>
<dbReference type="GO" id="GO:0004197">
    <property type="term" value="F:cysteine-type endopeptidase activity"/>
    <property type="evidence" value="ECO:0007669"/>
    <property type="project" value="InterPro"/>
</dbReference>
<dbReference type="InterPro" id="IPR001315">
    <property type="entry name" value="CARD"/>
</dbReference>
<dbReference type="SUPFAM" id="SSF47986">
    <property type="entry name" value="DEATH domain"/>
    <property type="match status" value="1"/>
</dbReference>
<evidence type="ECO:0000256" key="4">
    <source>
        <dbReference type="RuleBase" id="RU003971"/>
    </source>
</evidence>
<gene>
    <name evidence="8" type="ORF">CCH79_00011373</name>
</gene>
<evidence type="ECO:0000313" key="8">
    <source>
        <dbReference type="EMBL" id="PWA17480.1"/>
    </source>
</evidence>
<dbReference type="AlphaFoldDB" id="A0A315V256"/>
<dbReference type="PIRSF" id="PIRSF038001">
    <property type="entry name" value="Caspase_ICE"/>
    <property type="match status" value="1"/>
</dbReference>
<dbReference type="InterPro" id="IPR011600">
    <property type="entry name" value="Pept_C14_caspase"/>
</dbReference>
<feature type="domain" description="Caspase family p10" evidence="5">
    <location>
        <begin position="294"/>
        <end position="337"/>
    </location>
</feature>
<dbReference type="GO" id="GO:0042981">
    <property type="term" value="P:regulation of apoptotic process"/>
    <property type="evidence" value="ECO:0007669"/>
    <property type="project" value="InterPro"/>
</dbReference>
<dbReference type="Proteomes" id="UP000250572">
    <property type="component" value="Unassembled WGS sequence"/>
</dbReference>
<keyword evidence="2" id="KW-0053">Apoptosis</keyword>
<evidence type="ECO:0000256" key="3">
    <source>
        <dbReference type="PIRSR" id="PIRSR038001-1"/>
    </source>
</evidence>
<name>A0A315V256_GAMAF</name>
<dbReference type="STRING" id="33528.ENSGAFP00000017771"/>
<dbReference type="PROSITE" id="PS50208">
    <property type="entry name" value="CASPASE_P20"/>
    <property type="match status" value="1"/>
</dbReference>
<dbReference type="InterPro" id="IPR011029">
    <property type="entry name" value="DEATH-like_dom_sf"/>
</dbReference>
<organism evidence="8 9">
    <name type="scientific">Gambusia affinis</name>
    <name type="common">Western mosquitofish</name>
    <name type="synonym">Heterandria affinis</name>
    <dbReference type="NCBI Taxonomy" id="33528"/>
    <lineage>
        <taxon>Eukaryota</taxon>
        <taxon>Metazoa</taxon>
        <taxon>Chordata</taxon>
        <taxon>Craniata</taxon>
        <taxon>Vertebrata</taxon>
        <taxon>Euteleostomi</taxon>
        <taxon>Actinopterygii</taxon>
        <taxon>Neopterygii</taxon>
        <taxon>Teleostei</taxon>
        <taxon>Neoteleostei</taxon>
        <taxon>Acanthomorphata</taxon>
        <taxon>Ovalentaria</taxon>
        <taxon>Atherinomorphae</taxon>
        <taxon>Cyprinodontiformes</taxon>
        <taxon>Poeciliidae</taxon>
        <taxon>Poeciliinae</taxon>
        <taxon>Gambusia</taxon>
    </lineage>
</organism>
<dbReference type="InterPro" id="IPR002138">
    <property type="entry name" value="Pept_C14_p10"/>
</dbReference>
<dbReference type="InterPro" id="IPR015917">
    <property type="entry name" value="Pept_C14A"/>
</dbReference>
<comment type="caution">
    <text evidence="8">The sequence shown here is derived from an EMBL/GenBank/DDBJ whole genome shotgun (WGS) entry which is preliminary data.</text>
</comment>
<dbReference type="InterPro" id="IPR029030">
    <property type="entry name" value="Caspase-like_dom_sf"/>
</dbReference>
<accession>A0A315V256</accession>
<dbReference type="Pfam" id="PF00619">
    <property type="entry name" value="CARD"/>
    <property type="match status" value="1"/>
</dbReference>
<evidence type="ECO:0000259" key="7">
    <source>
        <dbReference type="PROSITE" id="PS50209"/>
    </source>
</evidence>
<comment type="similarity">
    <text evidence="1 4">Belongs to the peptidase C14A family.</text>
</comment>
<dbReference type="PANTHER" id="PTHR48169:SF7">
    <property type="entry name" value="CASPASE 10"/>
    <property type="match status" value="1"/>
</dbReference>
<proteinExistence type="inferred from homology"/>
<dbReference type="PANTHER" id="PTHR48169">
    <property type="entry name" value="DED DOMAIN-CONTAINING PROTEIN"/>
    <property type="match status" value="1"/>
</dbReference>
<dbReference type="Gene3D" id="1.10.533.10">
    <property type="entry name" value="Death Domain, Fas"/>
    <property type="match status" value="1"/>
</dbReference>
<dbReference type="PROSITE" id="PS50209">
    <property type="entry name" value="CARD"/>
    <property type="match status" value="1"/>
</dbReference>
<evidence type="ECO:0000259" key="6">
    <source>
        <dbReference type="PROSITE" id="PS50208"/>
    </source>
</evidence>
<feature type="domain" description="Caspase family p20" evidence="6">
    <location>
        <begin position="130"/>
        <end position="279"/>
    </location>
</feature>
<sequence>MSAKETLKRNKTKLIDVLCGDYQFILNKVQEKKLITLREYNNLKSINKEHVEGHVVELVDKVMNKGEKTCQNFLELLQTDDIAETYPDLENMKLHDDLLKPVQATSPHSDMVPEAKRLKKDEVYELKSEPVGLCLIINNENFYSLKQRRGTDKDAESLAEVFSWLGFKVLMCKDQTRDQMERTLEVVASLHDEEKQLQLLELDVQEWRVGCLSAPQQPVGHGDAFVCCILSHGSLGKVYGVDSQPLAIKEIKRHFVATKLPALTGKPKVFLIQACQHEKNVQQGVLLKDVEEDSAPSIPEESDFLVAISTVEDYVSFRHPIDGSWFIQSVCKQLKLHCPSGEDFTSILHRVNHMVGQQEGSVCVGLKKQVPENTGFYCGCALTNGVITMTTQICLRTEAGEDDATQPLFVRSL</sequence>
<evidence type="ECO:0000259" key="5">
    <source>
        <dbReference type="PROSITE" id="PS50207"/>
    </source>
</evidence>
<dbReference type="GO" id="GO:0006915">
    <property type="term" value="P:apoptotic process"/>
    <property type="evidence" value="ECO:0007669"/>
    <property type="project" value="UniProtKB-KW"/>
</dbReference>
<evidence type="ECO:0000256" key="2">
    <source>
        <dbReference type="ARBA" id="ARBA00022703"/>
    </source>
</evidence>
<dbReference type="PROSITE" id="PS50207">
    <property type="entry name" value="CASPASE_P10"/>
    <property type="match status" value="1"/>
</dbReference>
<dbReference type="SUPFAM" id="SSF52129">
    <property type="entry name" value="Caspase-like"/>
    <property type="match status" value="1"/>
</dbReference>
<feature type="active site" evidence="3">
    <location>
        <position position="232"/>
    </location>
</feature>
<dbReference type="Pfam" id="PF00656">
    <property type="entry name" value="Peptidase_C14"/>
    <property type="match status" value="2"/>
</dbReference>
<protein>
    <recommendedName>
        <fullName evidence="10">Caspase family p20 domain-containing protein</fullName>
    </recommendedName>
</protein>
<dbReference type="SMART" id="SM00115">
    <property type="entry name" value="CASc"/>
    <property type="match status" value="1"/>
</dbReference>
<dbReference type="InterPro" id="IPR001309">
    <property type="entry name" value="Pept_C14_p20"/>
</dbReference>
<dbReference type="CDD" id="cd01671">
    <property type="entry name" value="CARD"/>
    <property type="match status" value="1"/>
</dbReference>
<feature type="active site" evidence="3">
    <location>
        <position position="275"/>
    </location>
</feature>
<dbReference type="Gene3D" id="3.40.50.1460">
    <property type="match status" value="1"/>
</dbReference>
<evidence type="ECO:0000313" key="9">
    <source>
        <dbReference type="Proteomes" id="UP000250572"/>
    </source>
</evidence>
<evidence type="ECO:0008006" key="10">
    <source>
        <dbReference type="Google" id="ProtNLM"/>
    </source>
</evidence>
<dbReference type="GO" id="GO:0006508">
    <property type="term" value="P:proteolysis"/>
    <property type="evidence" value="ECO:0007669"/>
    <property type="project" value="InterPro"/>
</dbReference>
<reference evidence="8 9" key="1">
    <citation type="journal article" date="2018" name="G3 (Bethesda)">
        <title>A High-Quality Reference Genome for the Invasive Mosquitofish Gambusia affinis Using a Chicago Library.</title>
        <authorList>
            <person name="Hoffberg S.L."/>
            <person name="Troendle N.J."/>
            <person name="Glenn T.C."/>
            <person name="Mahmud O."/>
            <person name="Louha S."/>
            <person name="Chalopin D."/>
            <person name="Bennetzen J.L."/>
            <person name="Mauricio R."/>
        </authorList>
    </citation>
    <scope>NUCLEOTIDE SEQUENCE [LARGE SCALE GENOMIC DNA]</scope>
    <source>
        <strain evidence="8">NE01/NJP1002.9</strain>
        <tissue evidence="8">Muscle</tissue>
    </source>
</reference>